<reference evidence="1" key="1">
    <citation type="submission" date="2014-12" db="EMBL/GenBank/DDBJ databases">
        <title>Insight into the proteome of Arion vulgaris.</title>
        <authorList>
            <person name="Aradska J."/>
            <person name="Bulat T."/>
            <person name="Smidak R."/>
            <person name="Sarate P."/>
            <person name="Gangsoo J."/>
            <person name="Sialana F."/>
            <person name="Bilban M."/>
            <person name="Lubec G."/>
        </authorList>
    </citation>
    <scope>NUCLEOTIDE SEQUENCE</scope>
    <source>
        <tissue evidence="1">Skin</tissue>
    </source>
</reference>
<proteinExistence type="predicted"/>
<sequence>MLSYFRCVLGKRLLTLLNLWLKRFFIYSEYGVNVTKEKLQTNSQCGLTDLNL</sequence>
<organism evidence="1">
    <name type="scientific">Arion vulgaris</name>
    <dbReference type="NCBI Taxonomy" id="1028688"/>
    <lineage>
        <taxon>Eukaryota</taxon>
        <taxon>Metazoa</taxon>
        <taxon>Spiralia</taxon>
        <taxon>Lophotrochozoa</taxon>
        <taxon>Mollusca</taxon>
        <taxon>Gastropoda</taxon>
        <taxon>Heterobranchia</taxon>
        <taxon>Euthyneura</taxon>
        <taxon>Panpulmonata</taxon>
        <taxon>Eupulmonata</taxon>
        <taxon>Stylommatophora</taxon>
        <taxon>Helicina</taxon>
        <taxon>Arionoidea</taxon>
        <taxon>Arionidae</taxon>
        <taxon>Arion</taxon>
    </lineage>
</organism>
<gene>
    <name evidence="1" type="primary">ORF63883</name>
</gene>
<evidence type="ECO:0000313" key="1">
    <source>
        <dbReference type="EMBL" id="CEK67786.1"/>
    </source>
</evidence>
<dbReference type="AlphaFoldDB" id="A0A0B6ZIT4"/>
<dbReference type="EMBL" id="HACG01020921">
    <property type="protein sequence ID" value="CEK67786.1"/>
    <property type="molecule type" value="Transcribed_RNA"/>
</dbReference>
<name>A0A0B6ZIT4_9EUPU</name>
<protein>
    <submittedName>
        <fullName evidence="1">Uncharacterized protein</fullName>
    </submittedName>
</protein>
<accession>A0A0B6ZIT4</accession>